<evidence type="ECO:0000313" key="2">
    <source>
        <dbReference type="EMBL" id="CAD8078981.1"/>
    </source>
</evidence>
<accession>A0A8S1MKK9</accession>
<organism evidence="2 3">
    <name type="scientific">Paramecium sonneborni</name>
    <dbReference type="NCBI Taxonomy" id="65129"/>
    <lineage>
        <taxon>Eukaryota</taxon>
        <taxon>Sar</taxon>
        <taxon>Alveolata</taxon>
        <taxon>Ciliophora</taxon>
        <taxon>Intramacronucleata</taxon>
        <taxon>Oligohymenophorea</taxon>
        <taxon>Peniculida</taxon>
        <taxon>Parameciidae</taxon>
        <taxon>Paramecium</taxon>
    </lineage>
</organism>
<keyword evidence="1" id="KW-0472">Membrane</keyword>
<feature type="transmembrane region" description="Helical" evidence="1">
    <location>
        <begin position="17"/>
        <end position="33"/>
    </location>
</feature>
<gene>
    <name evidence="2" type="ORF">PSON_ATCC_30995.1.T0380222</name>
</gene>
<evidence type="ECO:0008006" key="4">
    <source>
        <dbReference type="Google" id="ProtNLM"/>
    </source>
</evidence>
<reference evidence="2" key="1">
    <citation type="submission" date="2021-01" db="EMBL/GenBank/DDBJ databases">
        <authorList>
            <consortium name="Genoscope - CEA"/>
            <person name="William W."/>
        </authorList>
    </citation>
    <scope>NUCLEOTIDE SEQUENCE</scope>
</reference>
<proteinExistence type="predicted"/>
<evidence type="ECO:0000256" key="1">
    <source>
        <dbReference type="SAM" id="Phobius"/>
    </source>
</evidence>
<name>A0A8S1MKK9_9CILI</name>
<dbReference type="Proteomes" id="UP000692954">
    <property type="component" value="Unassembled WGS sequence"/>
</dbReference>
<dbReference type="OrthoDB" id="2158884at2759"/>
<dbReference type="AlphaFoldDB" id="A0A8S1MKK9"/>
<sequence length="93" mass="11112">MEQQAINIMFWQNLGDLSAQFIVMIIKIVYYIIKQKFRMQNYKLITKKGEGTFSEVIKAQSIKTNQLVAIKCMKQVFQTIDQVLNYFYFWLTN</sequence>
<keyword evidence="3" id="KW-1185">Reference proteome</keyword>
<protein>
    <recommendedName>
        <fullName evidence="4">Protein kinase domain-containing protein</fullName>
    </recommendedName>
</protein>
<keyword evidence="1" id="KW-0812">Transmembrane</keyword>
<dbReference type="EMBL" id="CAJJDN010000038">
    <property type="protein sequence ID" value="CAD8078981.1"/>
    <property type="molecule type" value="Genomic_DNA"/>
</dbReference>
<evidence type="ECO:0000313" key="3">
    <source>
        <dbReference type="Proteomes" id="UP000692954"/>
    </source>
</evidence>
<comment type="caution">
    <text evidence="2">The sequence shown here is derived from an EMBL/GenBank/DDBJ whole genome shotgun (WGS) entry which is preliminary data.</text>
</comment>
<keyword evidence="1" id="KW-1133">Transmembrane helix</keyword>